<keyword evidence="3" id="KW-1185">Reference proteome</keyword>
<dbReference type="InterPro" id="IPR007374">
    <property type="entry name" value="ASCH_domain"/>
</dbReference>
<comment type="caution">
    <text evidence="2">The sequence shown here is derived from an EMBL/GenBank/DDBJ whole genome shotgun (WGS) entry which is preliminary data.</text>
</comment>
<dbReference type="Gene3D" id="3.10.400.10">
    <property type="entry name" value="Sulfate adenylyltransferase"/>
    <property type="match status" value="1"/>
</dbReference>
<dbReference type="PIRSF" id="PIRSF021320">
    <property type="entry name" value="DUF984"/>
    <property type="match status" value="1"/>
</dbReference>
<name>A0ABS7RS11_9ENTR</name>
<dbReference type="RefSeq" id="WP_223074026.1">
    <property type="nucleotide sequence ID" value="NZ_JADMNK010000002.1"/>
</dbReference>
<proteinExistence type="predicted"/>
<accession>A0ABS7RS11</accession>
<dbReference type="InterPro" id="IPR015947">
    <property type="entry name" value="PUA-like_sf"/>
</dbReference>
<evidence type="ECO:0000259" key="1">
    <source>
        <dbReference type="SMART" id="SM01022"/>
    </source>
</evidence>
<sequence>MHTLDGLKMKFPGADVWQMGDSQALASELADLIRKGIKTATCGSLASYQQEGAASRIGGYVIVLDGQEVPACVVRVVSARLVRFCDVTAEFARKEGEGDLSLEHWCKEHQRFFTQEGTFSDDMELIAEEFEVVELL</sequence>
<dbReference type="SUPFAM" id="SSF88697">
    <property type="entry name" value="PUA domain-like"/>
    <property type="match status" value="1"/>
</dbReference>
<protein>
    <submittedName>
        <fullName evidence="2">ASCH domain-containing protein</fullName>
    </submittedName>
</protein>
<dbReference type="PANTHER" id="PTHR39203:SF1">
    <property type="entry name" value="CYTOPLASMIC PROTEIN"/>
    <property type="match status" value="1"/>
</dbReference>
<dbReference type="CDD" id="cd06553">
    <property type="entry name" value="ASCH_Ef3133_like"/>
    <property type="match status" value="1"/>
</dbReference>
<dbReference type="PANTHER" id="PTHR39203">
    <property type="entry name" value="CYTOPLASMIC PROTEIN-RELATED"/>
    <property type="match status" value="1"/>
</dbReference>
<evidence type="ECO:0000313" key="3">
    <source>
        <dbReference type="Proteomes" id="UP000706580"/>
    </source>
</evidence>
<gene>
    <name evidence="2" type="ORF">ITX56_04625</name>
</gene>
<dbReference type="Pfam" id="PF04266">
    <property type="entry name" value="ASCH"/>
    <property type="match status" value="1"/>
</dbReference>
<dbReference type="EMBL" id="JADMNK010000002">
    <property type="protein sequence ID" value="MBZ0057104.1"/>
    <property type="molecule type" value="Genomic_DNA"/>
</dbReference>
<feature type="domain" description="ASCH" evidence="1">
    <location>
        <begin position="17"/>
        <end position="134"/>
    </location>
</feature>
<evidence type="ECO:0000313" key="2">
    <source>
        <dbReference type="EMBL" id="MBZ0057104.1"/>
    </source>
</evidence>
<dbReference type="Proteomes" id="UP000706580">
    <property type="component" value="Unassembled WGS sequence"/>
</dbReference>
<reference evidence="2 3" key="1">
    <citation type="submission" date="2020-11" db="EMBL/GenBank/DDBJ databases">
        <title>Draft Genome of Enterobacter sp. strain EMC7.</title>
        <authorList>
            <person name="Barman P."/>
            <person name="Sinha S."/>
            <person name="Sen S."/>
            <person name="Chakraborty R."/>
        </authorList>
    </citation>
    <scope>NUCLEOTIDE SEQUENCE [LARGE SCALE GENOMIC DNA]</scope>
    <source>
        <strain evidence="2 3">EMC7</strain>
    </source>
</reference>
<dbReference type="InterPro" id="IPR009326">
    <property type="entry name" value="DUF984"/>
</dbReference>
<dbReference type="SMART" id="SM01022">
    <property type="entry name" value="ASCH"/>
    <property type="match status" value="1"/>
</dbReference>
<organism evidence="2 3">
    <name type="scientific">Leclercia barmai</name>
    <dbReference type="NCBI Taxonomy" id="2785629"/>
    <lineage>
        <taxon>Bacteria</taxon>
        <taxon>Pseudomonadati</taxon>
        <taxon>Pseudomonadota</taxon>
        <taxon>Gammaproteobacteria</taxon>
        <taxon>Enterobacterales</taxon>
        <taxon>Enterobacteriaceae</taxon>
        <taxon>Leclercia</taxon>
    </lineage>
</organism>